<dbReference type="CDD" id="cd07377">
    <property type="entry name" value="WHTH_GntR"/>
    <property type="match status" value="1"/>
</dbReference>
<dbReference type="PANTHER" id="PTHR46577:SF1">
    <property type="entry name" value="HTH-TYPE TRANSCRIPTIONAL REGULATORY PROTEIN GABR"/>
    <property type="match status" value="1"/>
</dbReference>
<reference evidence="8" key="1">
    <citation type="journal article" date="2019" name="Int. J. Syst. Evol. Microbiol.">
        <title>The Global Catalogue of Microorganisms (GCM) 10K type strain sequencing project: providing services to taxonomists for standard genome sequencing and annotation.</title>
        <authorList>
            <consortium name="The Broad Institute Genomics Platform"/>
            <consortium name="The Broad Institute Genome Sequencing Center for Infectious Disease"/>
            <person name="Wu L."/>
            <person name="Ma J."/>
        </authorList>
    </citation>
    <scope>NUCLEOTIDE SEQUENCE [LARGE SCALE GENOMIC DNA]</scope>
    <source>
        <strain evidence="8">KCTC 15012</strain>
    </source>
</reference>
<dbReference type="SUPFAM" id="SSF53383">
    <property type="entry name" value="PLP-dependent transferases"/>
    <property type="match status" value="1"/>
</dbReference>
<dbReference type="Gene3D" id="3.40.640.10">
    <property type="entry name" value="Type I PLP-dependent aspartate aminotransferase-like (Major domain)"/>
    <property type="match status" value="1"/>
</dbReference>
<keyword evidence="2" id="KW-0663">Pyridoxal phosphate</keyword>
<dbReference type="Proteomes" id="UP001597296">
    <property type="component" value="Unassembled WGS sequence"/>
</dbReference>
<dbReference type="PANTHER" id="PTHR46577">
    <property type="entry name" value="HTH-TYPE TRANSCRIPTIONAL REGULATORY PROTEIN GABR"/>
    <property type="match status" value="1"/>
</dbReference>
<comment type="similarity">
    <text evidence="1">In the C-terminal section; belongs to the class-I pyridoxal-phosphate-dependent aminotransferase family.</text>
</comment>
<dbReference type="RefSeq" id="WP_377316589.1">
    <property type="nucleotide sequence ID" value="NZ_JBHUIY010000021.1"/>
</dbReference>
<proteinExistence type="inferred from homology"/>
<keyword evidence="8" id="KW-1185">Reference proteome</keyword>
<gene>
    <name evidence="7" type="ORF">ACFSNB_11370</name>
</gene>
<dbReference type="CDD" id="cd00609">
    <property type="entry name" value="AAT_like"/>
    <property type="match status" value="1"/>
</dbReference>
<keyword evidence="5" id="KW-0804">Transcription</keyword>
<dbReference type="InterPro" id="IPR051446">
    <property type="entry name" value="HTH_trans_reg/aminotransferase"/>
</dbReference>
<evidence type="ECO:0000256" key="5">
    <source>
        <dbReference type="ARBA" id="ARBA00023163"/>
    </source>
</evidence>
<keyword evidence="7" id="KW-0032">Aminotransferase</keyword>
<keyword evidence="7" id="KW-0808">Transferase</keyword>
<dbReference type="Pfam" id="PF00155">
    <property type="entry name" value="Aminotran_1_2"/>
    <property type="match status" value="1"/>
</dbReference>
<accession>A0ABW5CB12</accession>
<comment type="caution">
    <text evidence="7">The sequence shown here is derived from an EMBL/GenBank/DDBJ whole genome shotgun (WGS) entry which is preliminary data.</text>
</comment>
<dbReference type="SUPFAM" id="SSF46785">
    <property type="entry name" value="Winged helix' DNA-binding domain"/>
    <property type="match status" value="1"/>
</dbReference>
<organism evidence="7 8">
    <name type="scientific">Phaeospirillum tilakii</name>
    <dbReference type="NCBI Taxonomy" id="741673"/>
    <lineage>
        <taxon>Bacteria</taxon>
        <taxon>Pseudomonadati</taxon>
        <taxon>Pseudomonadota</taxon>
        <taxon>Alphaproteobacteria</taxon>
        <taxon>Rhodospirillales</taxon>
        <taxon>Rhodospirillaceae</taxon>
        <taxon>Phaeospirillum</taxon>
    </lineage>
</organism>
<evidence type="ECO:0000256" key="4">
    <source>
        <dbReference type="ARBA" id="ARBA00023125"/>
    </source>
</evidence>
<dbReference type="InterPro" id="IPR015421">
    <property type="entry name" value="PyrdxlP-dep_Trfase_major"/>
</dbReference>
<keyword evidence="3" id="KW-0805">Transcription regulation</keyword>
<protein>
    <submittedName>
        <fullName evidence="7">PLP-dependent aminotransferase family protein</fullName>
    </submittedName>
</protein>
<dbReference type="InterPro" id="IPR015424">
    <property type="entry name" value="PyrdxlP-dep_Trfase"/>
</dbReference>
<keyword evidence="4" id="KW-0238">DNA-binding</keyword>
<dbReference type="InterPro" id="IPR036388">
    <property type="entry name" value="WH-like_DNA-bd_sf"/>
</dbReference>
<dbReference type="InterPro" id="IPR036390">
    <property type="entry name" value="WH_DNA-bd_sf"/>
</dbReference>
<name>A0ABW5CB12_9PROT</name>
<sequence length="456" mass="48107">MWVPDLRGRHPVRYLAIVEALAEAIARGELRPGDRLPTHRDLAWRLGVNVSTVTRAYGEAIRRHLISGEVGRGTFVLSESREAMLFGLDGPAAAPAAAGTIDLSVNIPASPDPAADAAEMEATLADLAARQRLAGALGHPTAALIARARIAGATWLAARGLDLRPGDVIPTAGAQQALLAVLLALCQPGDPVLVEDLTFPGIKALARQLSLPLHGVATDGEGILPDALDRAARATSARVVVLVPALQNPTGATMGAARRQAVAEIARRRGLQVIEDDVYGMLADTPPLARLLPEACTVVTSLSKCVAGGLRFGVIAGTSPAVRAVAAEPQTTLWPLAPLMVEIACRWLEDGTALRRAGWQREEIAARYRLARRALPGRPDGEPRPSPHVWLTLPAEETDPAGLCRRAGLEVVPAATFAVTREPPPRIRVSLTAAASRADLSRALDRLHRLGAAWSG</sequence>
<evidence type="ECO:0000256" key="1">
    <source>
        <dbReference type="ARBA" id="ARBA00005384"/>
    </source>
</evidence>
<evidence type="ECO:0000256" key="3">
    <source>
        <dbReference type="ARBA" id="ARBA00023015"/>
    </source>
</evidence>
<dbReference type="EMBL" id="JBHUIY010000021">
    <property type="protein sequence ID" value="MFD2234405.1"/>
    <property type="molecule type" value="Genomic_DNA"/>
</dbReference>
<dbReference type="InterPro" id="IPR004839">
    <property type="entry name" value="Aminotransferase_I/II_large"/>
</dbReference>
<dbReference type="PROSITE" id="PS50949">
    <property type="entry name" value="HTH_GNTR"/>
    <property type="match status" value="1"/>
</dbReference>
<feature type="domain" description="HTH gntR-type" evidence="6">
    <location>
        <begin position="11"/>
        <end position="79"/>
    </location>
</feature>
<dbReference type="Gene3D" id="1.10.10.10">
    <property type="entry name" value="Winged helix-like DNA-binding domain superfamily/Winged helix DNA-binding domain"/>
    <property type="match status" value="1"/>
</dbReference>
<evidence type="ECO:0000259" key="6">
    <source>
        <dbReference type="PROSITE" id="PS50949"/>
    </source>
</evidence>
<evidence type="ECO:0000313" key="8">
    <source>
        <dbReference type="Proteomes" id="UP001597296"/>
    </source>
</evidence>
<evidence type="ECO:0000256" key="2">
    <source>
        <dbReference type="ARBA" id="ARBA00022898"/>
    </source>
</evidence>
<dbReference type="Pfam" id="PF00392">
    <property type="entry name" value="GntR"/>
    <property type="match status" value="1"/>
</dbReference>
<evidence type="ECO:0000313" key="7">
    <source>
        <dbReference type="EMBL" id="MFD2234405.1"/>
    </source>
</evidence>
<dbReference type="SMART" id="SM00345">
    <property type="entry name" value="HTH_GNTR"/>
    <property type="match status" value="1"/>
</dbReference>
<dbReference type="GO" id="GO:0008483">
    <property type="term" value="F:transaminase activity"/>
    <property type="evidence" value="ECO:0007669"/>
    <property type="project" value="UniProtKB-KW"/>
</dbReference>
<dbReference type="InterPro" id="IPR000524">
    <property type="entry name" value="Tscrpt_reg_HTH_GntR"/>
</dbReference>